<dbReference type="InterPro" id="IPR027417">
    <property type="entry name" value="P-loop_NTPase"/>
</dbReference>
<keyword evidence="1 7" id="KW-0813">Transport</keyword>
<proteinExistence type="inferred from homology"/>
<keyword evidence="9" id="KW-0449">Lipoprotein</keyword>
<dbReference type="RefSeq" id="WP_219936665.1">
    <property type="nucleotide sequence ID" value="NZ_JAGFNY010000004.1"/>
</dbReference>
<dbReference type="InterPro" id="IPR011924">
    <property type="entry name" value="LolD_lipo_ATP-bd"/>
</dbReference>
<dbReference type="EMBL" id="JAGFNY010000004">
    <property type="protein sequence ID" value="MBW7569716.1"/>
    <property type="molecule type" value="Genomic_DNA"/>
</dbReference>
<dbReference type="InterPro" id="IPR003439">
    <property type="entry name" value="ABC_transporter-like_ATP-bd"/>
</dbReference>
<keyword evidence="3 7" id="KW-0547">Nucleotide-binding</keyword>
<comment type="similarity">
    <text evidence="7">Belongs to the ABC transporter superfamily. Lipoprotein translocase (TC 3.A.1.125) family.</text>
</comment>
<dbReference type="InterPro" id="IPR003593">
    <property type="entry name" value="AAA+_ATPase"/>
</dbReference>
<evidence type="ECO:0000313" key="9">
    <source>
        <dbReference type="EMBL" id="MBW7569716.1"/>
    </source>
</evidence>
<keyword evidence="6 7" id="KW-0472">Membrane</keyword>
<evidence type="ECO:0000256" key="5">
    <source>
        <dbReference type="ARBA" id="ARBA00022967"/>
    </source>
</evidence>
<dbReference type="SMART" id="SM00382">
    <property type="entry name" value="AAA"/>
    <property type="match status" value="1"/>
</dbReference>
<accession>A0ABS7DGQ2</accession>
<dbReference type="Gene3D" id="3.40.50.300">
    <property type="entry name" value="P-loop containing nucleotide triphosphate hydrolases"/>
    <property type="match status" value="1"/>
</dbReference>
<evidence type="ECO:0000256" key="7">
    <source>
        <dbReference type="RuleBase" id="RU367068"/>
    </source>
</evidence>
<comment type="caution">
    <text evidence="9">The sequence shown here is derived from an EMBL/GenBank/DDBJ whole genome shotgun (WGS) entry which is preliminary data.</text>
</comment>
<dbReference type="PROSITE" id="PS50893">
    <property type="entry name" value="ABC_TRANSPORTER_2"/>
    <property type="match status" value="1"/>
</dbReference>
<keyword evidence="10" id="KW-1185">Reference proteome</keyword>
<evidence type="ECO:0000256" key="2">
    <source>
        <dbReference type="ARBA" id="ARBA00022475"/>
    </source>
</evidence>
<dbReference type="PANTHER" id="PTHR42798:SF7">
    <property type="entry name" value="ALPHA-D-RIBOSE 1-METHYLPHOSPHONATE 5-TRIPHOSPHATE SYNTHASE SUBUNIT PHNL"/>
    <property type="match status" value="1"/>
</dbReference>
<feature type="domain" description="ABC transporter" evidence="8">
    <location>
        <begin position="6"/>
        <end position="225"/>
    </location>
</feature>
<evidence type="ECO:0000256" key="4">
    <source>
        <dbReference type="ARBA" id="ARBA00022840"/>
    </source>
</evidence>
<evidence type="ECO:0000256" key="6">
    <source>
        <dbReference type="ARBA" id="ARBA00023136"/>
    </source>
</evidence>
<dbReference type="SUPFAM" id="SSF52540">
    <property type="entry name" value="P-loop containing nucleoside triphosphate hydrolases"/>
    <property type="match status" value="1"/>
</dbReference>
<evidence type="ECO:0000259" key="8">
    <source>
        <dbReference type="PROSITE" id="PS50893"/>
    </source>
</evidence>
<dbReference type="PROSITE" id="PS00211">
    <property type="entry name" value="ABC_TRANSPORTER_1"/>
    <property type="match status" value="1"/>
</dbReference>
<keyword evidence="7" id="KW-0997">Cell inner membrane</keyword>
<organism evidence="9 10">
    <name type="scientific">Succinivibrio faecicola</name>
    <dbReference type="NCBI Taxonomy" id="2820300"/>
    <lineage>
        <taxon>Bacteria</taxon>
        <taxon>Pseudomonadati</taxon>
        <taxon>Pseudomonadota</taxon>
        <taxon>Gammaproteobacteria</taxon>
        <taxon>Aeromonadales</taxon>
        <taxon>Succinivibrionaceae</taxon>
        <taxon>Succinivibrio</taxon>
    </lineage>
</organism>
<comment type="function">
    <text evidence="7">Part of the ABC transporter complex LolCDE involved in the translocation of mature outer membrane-directed lipoproteins, from the inner membrane to the periplasmic chaperone, LolA. Responsible for the formation of the LolA-lipoprotein complex in an ATP-dependent manner.</text>
</comment>
<evidence type="ECO:0000313" key="10">
    <source>
        <dbReference type="Proteomes" id="UP000731465"/>
    </source>
</evidence>
<name>A0ABS7DGQ2_9GAMM</name>
<dbReference type="InterPro" id="IPR017871">
    <property type="entry name" value="ABC_transporter-like_CS"/>
</dbReference>
<dbReference type="InterPro" id="IPR017911">
    <property type="entry name" value="MacB-like_ATP-bd"/>
</dbReference>
<sequence length="225" mass="25016">MNNPLLQAKNIIKTYNEDKIRTNVLKGVNIDIYSNELTAIVGKSGSGKSTLLHILGTLDKADSGEIIYKGEELLKLSDKKKAAFRNIHLGFVYQFHHLLSDFSALENVMMPMLIAGINKNDAKQRALELLEKVALSEKADSRPSELSGGQRQRVAIARALANNPELILADEPTGNLDEKNAQMVFSLFEKLVKEDKIAVVIVTHDNSLSEKCDRVYTMKDGIIHE</sequence>
<dbReference type="GO" id="GO:0005524">
    <property type="term" value="F:ATP binding"/>
    <property type="evidence" value="ECO:0007669"/>
    <property type="project" value="UniProtKB-KW"/>
</dbReference>
<dbReference type="Pfam" id="PF00005">
    <property type="entry name" value="ABC_tran"/>
    <property type="match status" value="1"/>
</dbReference>
<dbReference type="CDD" id="cd03255">
    <property type="entry name" value="ABC_MJ0796_LolCDE_FtsE"/>
    <property type="match status" value="1"/>
</dbReference>
<comment type="subcellular location">
    <subcellularLocation>
        <location evidence="7">Cell inner membrane</location>
        <topology evidence="7">Peripheral membrane protein</topology>
    </subcellularLocation>
</comment>
<dbReference type="Proteomes" id="UP000731465">
    <property type="component" value="Unassembled WGS sequence"/>
</dbReference>
<reference evidence="9 10" key="1">
    <citation type="submission" date="2021-03" db="EMBL/GenBank/DDBJ databases">
        <title>Succinivibrio sp. nov. isolated from feces of cow.</title>
        <authorList>
            <person name="Choi J.-Y."/>
        </authorList>
    </citation>
    <scope>NUCLEOTIDE SEQUENCE [LARGE SCALE GENOMIC DNA]</scope>
    <source>
        <strain evidence="9 10">AGMB01872</strain>
    </source>
</reference>
<protein>
    <recommendedName>
        <fullName evidence="7">Lipoprotein-releasing system ATP-binding protein LolD</fullName>
        <ecNumber evidence="7">7.6.2.-</ecNumber>
    </recommendedName>
</protein>
<keyword evidence="5 7" id="KW-1278">Translocase</keyword>
<dbReference type="EC" id="7.6.2.-" evidence="7"/>
<comment type="subunit">
    <text evidence="7">The complex is composed of two ATP-binding proteins (LolD) and two transmembrane proteins (LolC and LolE).</text>
</comment>
<gene>
    <name evidence="7 9" type="primary">lolD</name>
    <name evidence="9" type="ORF">J5V48_02285</name>
</gene>
<dbReference type="PANTHER" id="PTHR42798">
    <property type="entry name" value="LIPOPROTEIN-RELEASING SYSTEM ATP-BINDING PROTEIN LOLD"/>
    <property type="match status" value="1"/>
</dbReference>
<keyword evidence="4 7" id="KW-0067">ATP-binding</keyword>
<evidence type="ECO:0000256" key="3">
    <source>
        <dbReference type="ARBA" id="ARBA00022741"/>
    </source>
</evidence>
<keyword evidence="2 7" id="KW-1003">Cell membrane</keyword>
<evidence type="ECO:0000256" key="1">
    <source>
        <dbReference type="ARBA" id="ARBA00022448"/>
    </source>
</evidence>
<dbReference type="NCBIfam" id="TIGR02211">
    <property type="entry name" value="LolD_lipo_ex"/>
    <property type="match status" value="1"/>
</dbReference>